<dbReference type="RefSeq" id="XP_070313193.1">
    <property type="nucleotide sequence ID" value="XM_070457092.1"/>
</dbReference>
<dbReference type="PANTHER" id="PTHR15217">
    <property type="entry name" value="WILMS' TUMOR 1-ASSOCIATING PROTEIN"/>
    <property type="match status" value="1"/>
</dbReference>
<evidence type="ECO:0000256" key="6">
    <source>
        <dbReference type="ARBA" id="ARBA00023242"/>
    </source>
</evidence>
<comment type="subcellular location">
    <subcellularLocation>
        <location evidence="1">Nucleus</location>
    </subcellularLocation>
</comment>
<name>A0ABM4HC97_ODOVR</name>
<accession>A0ABM4HC97</accession>
<reference evidence="13" key="1">
    <citation type="journal article" date="2022" name="J. Hered.">
        <title>A De Novo Chromosome-Level Genome Assembly of the White-Tailed Deer, Odocoileus Virginianus.</title>
        <authorList>
            <person name="London E.W."/>
            <person name="Roca A.L."/>
            <person name="Novakofski J.E."/>
            <person name="Mateus-Pinilla N.E."/>
        </authorList>
    </citation>
    <scope>NUCLEOTIDE SEQUENCE [LARGE SCALE GENOMIC DNA]</scope>
</reference>
<feature type="domain" description="Core shell protein Gag P30" evidence="12">
    <location>
        <begin position="14"/>
        <end position="69"/>
    </location>
</feature>
<dbReference type="GeneID" id="139031721"/>
<sequence>MTGGPDLSFGFPRNEERERILAEARKRVPGADRRPTAQPHLVDKGFPLLRPNWDFERAEATALLVRDADKLTYGQQLWVYTPHAIEGVLKQPAGKWISNARLTHYQALLLDAPQKGEDPKAWGNRAADAAAREAASRDYATPMLAVGLPPPGMGALPPVPEYSLPDLAWINEDTTLQKDDKDGCLRKAGEAARPANKGERRGCGAEEERGGRRRRRGRAAWAARGQRGVGLCDWAGAGAASIWRGFKTTNEEPLPKKVRLSETDFKVMARDELILRWKQYEAYVQALEGKYTDLNSNDVTGLRESEEKLKQQQQESARRENILVMRLATKEQEMQECTTQIQYLKQVQQPSVAQLRSTMVDPAINLLFLKMKSELEQTKDKLEQAQNELSAWKFTPDR</sequence>
<feature type="compositionally biased region" description="Basic and acidic residues" evidence="11">
    <location>
        <begin position="188"/>
        <end position="210"/>
    </location>
</feature>
<keyword evidence="13" id="KW-1185">Reference proteome</keyword>
<dbReference type="Proteomes" id="UP001652640">
    <property type="component" value="Chromosome 28"/>
</dbReference>
<evidence type="ECO:0000259" key="12">
    <source>
        <dbReference type="Pfam" id="PF02093"/>
    </source>
</evidence>
<dbReference type="SUPFAM" id="SSF47943">
    <property type="entry name" value="Retrovirus capsid protein, N-terminal core domain"/>
    <property type="match status" value="1"/>
</dbReference>
<evidence type="ECO:0000256" key="11">
    <source>
        <dbReference type="SAM" id="MobiDB-lite"/>
    </source>
</evidence>
<dbReference type="Pfam" id="PF17098">
    <property type="entry name" value="Wtap"/>
    <property type="match status" value="1"/>
</dbReference>
<keyword evidence="10" id="KW-0175">Coiled coil</keyword>
<dbReference type="Gene3D" id="1.10.375.10">
    <property type="entry name" value="Human Immunodeficiency Virus Type 1 Capsid Protein"/>
    <property type="match status" value="1"/>
</dbReference>
<organism evidence="13 14">
    <name type="scientific">Odocoileus virginianus</name>
    <name type="common">White-tailed deer</name>
    <dbReference type="NCBI Taxonomy" id="9874"/>
    <lineage>
        <taxon>Eukaryota</taxon>
        <taxon>Metazoa</taxon>
        <taxon>Chordata</taxon>
        <taxon>Craniata</taxon>
        <taxon>Vertebrata</taxon>
        <taxon>Euteleostomi</taxon>
        <taxon>Mammalia</taxon>
        <taxon>Eutheria</taxon>
        <taxon>Laurasiatheria</taxon>
        <taxon>Artiodactyla</taxon>
        <taxon>Ruminantia</taxon>
        <taxon>Pecora</taxon>
        <taxon>Cervidae</taxon>
        <taxon>Odocoileinae</taxon>
        <taxon>Odocoileus</taxon>
    </lineage>
</organism>
<evidence type="ECO:0000313" key="13">
    <source>
        <dbReference type="Proteomes" id="UP001652640"/>
    </source>
</evidence>
<evidence type="ECO:0000256" key="9">
    <source>
        <dbReference type="ARBA" id="ARBA00033097"/>
    </source>
</evidence>
<feature type="coiled-coil region" evidence="10">
    <location>
        <begin position="368"/>
        <end position="395"/>
    </location>
</feature>
<protein>
    <recommendedName>
        <fullName evidence="3">Pre-mRNA-splicing regulator WTAP</fullName>
    </recommendedName>
    <alternativeName>
        <fullName evidence="9">Female-lethal(2)D homolog</fullName>
    </alternativeName>
    <alternativeName>
        <fullName evidence="8">WT1-associated protein</fullName>
    </alternativeName>
    <alternativeName>
        <fullName evidence="7">Wilms tumor 1-associating protein</fullName>
    </alternativeName>
</protein>
<reference evidence="14" key="2">
    <citation type="submission" date="2025-08" db="UniProtKB">
        <authorList>
            <consortium name="RefSeq"/>
        </authorList>
    </citation>
    <scope>IDENTIFICATION</scope>
    <source>
        <tissue evidence="14">Tongue muscle</tissue>
    </source>
</reference>
<dbReference type="Pfam" id="PF02093">
    <property type="entry name" value="Gag_p30"/>
    <property type="match status" value="1"/>
</dbReference>
<comment type="similarity">
    <text evidence="2">Belongs to the fl(2)d family.</text>
</comment>
<dbReference type="PANTHER" id="PTHR15217:SF1">
    <property type="entry name" value="PRE-MRNA-SPLICING REGULATOR WTAP"/>
    <property type="match status" value="1"/>
</dbReference>
<evidence type="ECO:0000256" key="8">
    <source>
        <dbReference type="ARBA" id="ARBA00032703"/>
    </source>
</evidence>
<dbReference type="InterPro" id="IPR008919">
    <property type="entry name" value="Retrov_capsid_N"/>
</dbReference>
<evidence type="ECO:0000256" key="2">
    <source>
        <dbReference type="ARBA" id="ARBA00010313"/>
    </source>
</evidence>
<evidence type="ECO:0000256" key="4">
    <source>
        <dbReference type="ARBA" id="ARBA00022664"/>
    </source>
</evidence>
<evidence type="ECO:0000256" key="3">
    <source>
        <dbReference type="ARBA" id="ARBA00017540"/>
    </source>
</evidence>
<keyword evidence="4" id="KW-0507">mRNA processing</keyword>
<feature type="region of interest" description="Disordered" evidence="11">
    <location>
        <begin position="188"/>
        <end position="216"/>
    </location>
</feature>
<proteinExistence type="inferred from homology"/>
<evidence type="ECO:0000256" key="1">
    <source>
        <dbReference type="ARBA" id="ARBA00004123"/>
    </source>
</evidence>
<keyword evidence="5" id="KW-0508">mRNA splicing</keyword>
<dbReference type="InterPro" id="IPR033757">
    <property type="entry name" value="WTAP"/>
</dbReference>
<evidence type="ECO:0000313" key="14">
    <source>
        <dbReference type="RefSeq" id="XP_070313193.1"/>
    </source>
</evidence>
<evidence type="ECO:0000256" key="5">
    <source>
        <dbReference type="ARBA" id="ARBA00023187"/>
    </source>
</evidence>
<evidence type="ECO:0000256" key="10">
    <source>
        <dbReference type="SAM" id="Coils"/>
    </source>
</evidence>
<dbReference type="InterPro" id="IPR003036">
    <property type="entry name" value="Gag_P30"/>
</dbReference>
<evidence type="ECO:0000256" key="7">
    <source>
        <dbReference type="ARBA" id="ARBA00032336"/>
    </source>
</evidence>
<gene>
    <name evidence="14" type="primary">LOC139031721</name>
</gene>
<keyword evidence="6" id="KW-0539">Nucleus</keyword>